<organism evidence="1 2">
    <name type="scientific">Cochliobolus sativus</name>
    <name type="common">Common root rot and spot blotch fungus</name>
    <name type="synonym">Bipolaris sorokiniana</name>
    <dbReference type="NCBI Taxonomy" id="45130"/>
    <lineage>
        <taxon>Eukaryota</taxon>
        <taxon>Fungi</taxon>
        <taxon>Dikarya</taxon>
        <taxon>Ascomycota</taxon>
        <taxon>Pezizomycotina</taxon>
        <taxon>Dothideomycetes</taxon>
        <taxon>Pleosporomycetidae</taxon>
        <taxon>Pleosporales</taxon>
        <taxon>Pleosporineae</taxon>
        <taxon>Pleosporaceae</taxon>
        <taxon>Bipolaris</taxon>
    </lineage>
</organism>
<evidence type="ECO:0000313" key="1">
    <source>
        <dbReference type="EMBL" id="KAF5850215.1"/>
    </source>
</evidence>
<dbReference type="AlphaFoldDB" id="A0A8H6DXK4"/>
<dbReference type="EMBL" id="WNKQ01000007">
    <property type="protein sequence ID" value="KAF5850215.1"/>
    <property type="molecule type" value="Genomic_DNA"/>
</dbReference>
<accession>A0A8H6DXK4</accession>
<name>A0A8H6DXK4_COCSA</name>
<proteinExistence type="predicted"/>
<dbReference type="Proteomes" id="UP000624244">
    <property type="component" value="Unassembled WGS sequence"/>
</dbReference>
<dbReference type="InterPro" id="IPR019183">
    <property type="entry name" value="NAA25_NatB_aux_su"/>
</dbReference>
<evidence type="ECO:0000313" key="2">
    <source>
        <dbReference type="Proteomes" id="UP000624244"/>
    </source>
</evidence>
<protein>
    <submittedName>
        <fullName evidence="1">Uncharacterized protein</fullName>
    </submittedName>
</protein>
<gene>
    <name evidence="1" type="ORF">GGP41_002445</name>
</gene>
<reference evidence="1" key="1">
    <citation type="submission" date="2019-11" db="EMBL/GenBank/DDBJ databases">
        <title>Bipolaris sorokiniana Genome sequencing.</title>
        <authorList>
            <person name="Wang H."/>
        </authorList>
    </citation>
    <scope>NUCLEOTIDE SEQUENCE</scope>
</reference>
<sequence>MVAGIMACNSWDKLCKVQRDYPKAKFADSFVQKSLKKSPKNPFLLAWKADISLQLTQDPKNVVLQIQQAWQQPGPYDIRLLAYLYRLFAEAMRRSSAANSCISGLGNENSKVWLSASKTLSPQERQELWSALGKAAWREECWEDFRFAVVQYSKELKDISVSASIKKHAHFTQILATQLAAEQQLQIPGAGLKSKVQFDLARRLMKQAYEASPGEPIACKDIRDLRFMGEIFARQGRCDELIELWNNPPATLKDLMKTHQADLQIMRIRLSRETNSWALVESESLARIENAISQITENPDSKALWELCAWNMDLWTDWLAAVRMNRSKDEAIRIVYDILHRAFGTELRTNDRAMSLTYMKLRHFIGVPMAGDCLTYWKNHSTLISCFGDMRPFLETLHSNNGLGGKMHFFRTLATDALSKTDEYTDEKWDTHSQNILKINHLITSSVADQIWQGDKTKILKYIFDQSCTSSGFYEPSSSGGFLAVYSLLRMHHVTMRYDESRHPFENTPNSRLLLQAAMLARHLVVCDKEKQDRPRALLAARLHLNLGLGKSAFQMYSYTKCKEMLIHTLSPYVLSRLSITHPFGAKGYQGFSAEEELGKAIGTMERMESKTDNTIYPDLKTVPWDQAIGLLSLRGKLKSSLTKHICNLERRRIARLKGEPVDQLPVLDRQSFQNIIDNVDKSVFPDFNDTRSSGPLPYIMPNMVPNLPWLIESYSIWEASSRVLHKETQAWENVGLLVDDIATPKEGHEVEANKTLAESRAENSWLGINTVVEIMAGQVDANLLPANLTKLSEELHAMRLGVEKLRMPSNTKLKLEDEPTMFHENMLISCYTKLEILRALIRMDDQLREKVLSPKSTHPLKSKLPKNWVSEIETETKTCYDAIRDVANSYINLIENKGAAAIKAQVRWGETGEALKPILSDSDVEAYALEYVDSALHAWKGVLQVKLR</sequence>
<dbReference type="Pfam" id="PF09797">
    <property type="entry name" value="NatB_MDM20"/>
    <property type="match status" value="1"/>
</dbReference>
<comment type="caution">
    <text evidence="1">The sequence shown here is derived from an EMBL/GenBank/DDBJ whole genome shotgun (WGS) entry which is preliminary data.</text>
</comment>